<protein>
    <submittedName>
        <fullName evidence="6">NAD(P)H-quinone oxidoreductase subunit I, chloroplastic</fullName>
        <ecNumber evidence="6">1.6.5.11</ecNumber>
    </submittedName>
</protein>
<evidence type="ECO:0000256" key="1">
    <source>
        <dbReference type="ARBA" id="ARBA00022485"/>
    </source>
</evidence>
<keyword evidence="1" id="KW-0004">4Fe-4S</keyword>
<feature type="domain" description="4Fe-4S ferredoxin-type" evidence="5">
    <location>
        <begin position="30"/>
        <end position="60"/>
    </location>
</feature>
<sequence>MAFTITEKCIGCTACSKKCPVMAIDGEKKKRHTINKKRCVSCGVCQRVCPKGAVLDSAGKGGDKLPKSQWPKPRVDQGLCSACGICMDVCIFGAIKISYPAFKGDLKVFAYLDKPQQCVGCSQCEKMCPLGAVKMEVGQ</sequence>
<proteinExistence type="predicted"/>
<accession>A0A645FYE8</accession>
<gene>
    <name evidence="6" type="primary">ndhI_108</name>
    <name evidence="6" type="ORF">SDC9_166023</name>
</gene>
<evidence type="ECO:0000313" key="6">
    <source>
        <dbReference type="EMBL" id="MPN18660.1"/>
    </source>
</evidence>
<evidence type="ECO:0000256" key="3">
    <source>
        <dbReference type="ARBA" id="ARBA00023004"/>
    </source>
</evidence>
<dbReference type="SUPFAM" id="SSF54862">
    <property type="entry name" value="4Fe-4S ferredoxins"/>
    <property type="match status" value="1"/>
</dbReference>
<keyword evidence="6" id="KW-0560">Oxidoreductase</keyword>
<dbReference type="PANTHER" id="PTHR43687">
    <property type="entry name" value="ADENYLYLSULFATE REDUCTASE, BETA SUBUNIT"/>
    <property type="match status" value="1"/>
</dbReference>
<comment type="caution">
    <text evidence="6">The sequence shown here is derived from an EMBL/GenBank/DDBJ whole genome shotgun (WGS) entry which is preliminary data.</text>
</comment>
<dbReference type="InterPro" id="IPR050572">
    <property type="entry name" value="Fe-S_Ferredoxin"/>
</dbReference>
<evidence type="ECO:0000256" key="4">
    <source>
        <dbReference type="ARBA" id="ARBA00023014"/>
    </source>
</evidence>
<dbReference type="InterPro" id="IPR017896">
    <property type="entry name" value="4Fe4S_Fe-S-bd"/>
</dbReference>
<dbReference type="Pfam" id="PF14697">
    <property type="entry name" value="Fer4_21"/>
    <property type="match status" value="1"/>
</dbReference>
<evidence type="ECO:0000259" key="5">
    <source>
        <dbReference type="PROSITE" id="PS51379"/>
    </source>
</evidence>
<feature type="domain" description="4Fe-4S ferredoxin-type" evidence="5">
    <location>
        <begin position="108"/>
        <end position="138"/>
    </location>
</feature>
<dbReference type="PROSITE" id="PS51379">
    <property type="entry name" value="4FE4S_FER_2"/>
    <property type="match status" value="4"/>
</dbReference>
<reference evidence="6" key="1">
    <citation type="submission" date="2019-08" db="EMBL/GenBank/DDBJ databases">
        <authorList>
            <person name="Kucharzyk K."/>
            <person name="Murdoch R.W."/>
            <person name="Higgins S."/>
            <person name="Loffler F."/>
        </authorList>
    </citation>
    <scope>NUCLEOTIDE SEQUENCE</scope>
</reference>
<dbReference type="AlphaFoldDB" id="A0A645FYE8"/>
<dbReference type="EC" id="1.6.5.11" evidence="6"/>
<dbReference type="Gene3D" id="3.30.70.20">
    <property type="match status" value="2"/>
</dbReference>
<dbReference type="Pfam" id="PF12838">
    <property type="entry name" value="Fer4_7"/>
    <property type="match status" value="1"/>
</dbReference>
<dbReference type="PANTHER" id="PTHR43687:SF1">
    <property type="entry name" value="FERREDOXIN III"/>
    <property type="match status" value="1"/>
</dbReference>
<dbReference type="InterPro" id="IPR017900">
    <property type="entry name" value="4Fe4S_Fe_S_CS"/>
</dbReference>
<keyword evidence="4" id="KW-0411">Iron-sulfur</keyword>
<dbReference type="EMBL" id="VSSQ01066040">
    <property type="protein sequence ID" value="MPN18660.1"/>
    <property type="molecule type" value="Genomic_DNA"/>
</dbReference>
<keyword evidence="3" id="KW-0408">Iron</keyword>
<feature type="domain" description="4Fe-4S ferredoxin-type" evidence="5">
    <location>
        <begin position="71"/>
        <end position="100"/>
    </location>
</feature>
<dbReference type="GO" id="GO:0051539">
    <property type="term" value="F:4 iron, 4 sulfur cluster binding"/>
    <property type="evidence" value="ECO:0007669"/>
    <property type="project" value="UniProtKB-KW"/>
</dbReference>
<evidence type="ECO:0000256" key="2">
    <source>
        <dbReference type="ARBA" id="ARBA00022723"/>
    </source>
</evidence>
<feature type="domain" description="4Fe-4S ferredoxin-type" evidence="5">
    <location>
        <begin position="1"/>
        <end position="29"/>
    </location>
</feature>
<dbReference type="GO" id="GO:0016491">
    <property type="term" value="F:oxidoreductase activity"/>
    <property type="evidence" value="ECO:0007669"/>
    <property type="project" value="UniProtKB-KW"/>
</dbReference>
<keyword evidence="2" id="KW-0479">Metal-binding</keyword>
<name>A0A645FYE8_9ZZZZ</name>
<dbReference type="PROSITE" id="PS00198">
    <property type="entry name" value="4FE4S_FER_1"/>
    <property type="match status" value="2"/>
</dbReference>
<organism evidence="6">
    <name type="scientific">bioreactor metagenome</name>
    <dbReference type="NCBI Taxonomy" id="1076179"/>
    <lineage>
        <taxon>unclassified sequences</taxon>
        <taxon>metagenomes</taxon>
        <taxon>ecological metagenomes</taxon>
    </lineage>
</organism>
<dbReference type="GO" id="GO:0046872">
    <property type="term" value="F:metal ion binding"/>
    <property type="evidence" value="ECO:0007669"/>
    <property type="project" value="UniProtKB-KW"/>
</dbReference>